<comment type="caution">
    <text evidence="8">The sequence shown here is derived from an EMBL/GenBank/DDBJ whole genome shotgun (WGS) entry which is preliminary data.</text>
</comment>
<dbReference type="InterPro" id="IPR035926">
    <property type="entry name" value="NusB-like_sf"/>
</dbReference>
<dbReference type="HAMAP" id="MF_00073">
    <property type="entry name" value="NusB"/>
    <property type="match status" value="1"/>
</dbReference>
<dbReference type="AlphaFoldDB" id="A0A370DXL1"/>
<dbReference type="Proteomes" id="UP000255508">
    <property type="component" value="Unassembled WGS sequence"/>
</dbReference>
<dbReference type="Gene3D" id="1.10.940.10">
    <property type="entry name" value="NusB-like"/>
    <property type="match status" value="1"/>
</dbReference>
<dbReference type="GO" id="GO:0006353">
    <property type="term" value="P:DNA-templated transcription termination"/>
    <property type="evidence" value="ECO:0007669"/>
    <property type="project" value="UniProtKB-UniRule"/>
</dbReference>
<dbReference type="PANTHER" id="PTHR11078:SF3">
    <property type="entry name" value="ANTITERMINATION NUSB DOMAIN-CONTAINING PROTEIN"/>
    <property type="match status" value="1"/>
</dbReference>
<dbReference type="InterPro" id="IPR011605">
    <property type="entry name" value="NusB_fam"/>
</dbReference>
<keyword evidence="3 6" id="KW-0694">RNA-binding</keyword>
<organism evidence="8 9">
    <name type="scientific">endosymbiont of Lamellibrachia luymesi</name>
    <dbReference type="NCBI Taxonomy" id="2200907"/>
    <lineage>
        <taxon>Bacteria</taxon>
        <taxon>Pseudomonadati</taxon>
        <taxon>Pseudomonadota</taxon>
        <taxon>Gammaproteobacteria</taxon>
        <taxon>sulfur-oxidizing symbionts</taxon>
    </lineage>
</organism>
<dbReference type="PANTHER" id="PTHR11078">
    <property type="entry name" value="N UTILIZATION SUBSTANCE PROTEIN B-RELATED"/>
    <property type="match status" value="1"/>
</dbReference>
<feature type="domain" description="NusB/RsmB/TIM44" evidence="7">
    <location>
        <begin position="7"/>
        <end position="131"/>
    </location>
</feature>
<comment type="function">
    <text evidence="6">Involved in transcription antitermination. Required for transcription of ribosomal RNA (rRNA) genes. Binds specifically to the boxA antiterminator sequence of the ribosomal RNA (rrn) operons.</text>
</comment>
<keyword evidence="5 6" id="KW-0804">Transcription</keyword>
<accession>A0A370DXL1</accession>
<evidence type="ECO:0000313" key="9">
    <source>
        <dbReference type="Proteomes" id="UP000255508"/>
    </source>
</evidence>
<evidence type="ECO:0000256" key="6">
    <source>
        <dbReference type="HAMAP-Rule" id="MF_00073"/>
    </source>
</evidence>
<reference evidence="8 9" key="1">
    <citation type="journal article" date="2018" name="ISME J.">
        <title>Endosymbiont genomes yield clues of tubeworm success.</title>
        <authorList>
            <person name="Li Y."/>
            <person name="Liles M.R."/>
            <person name="Halanych K.M."/>
        </authorList>
    </citation>
    <scope>NUCLEOTIDE SEQUENCE [LARGE SCALE GENOMIC DNA]</scope>
    <source>
        <strain evidence="8">A1422</strain>
    </source>
</reference>
<dbReference type="InterPro" id="IPR006027">
    <property type="entry name" value="NusB_RsmB_TIM44"/>
</dbReference>
<evidence type="ECO:0000313" key="8">
    <source>
        <dbReference type="EMBL" id="RDH89802.1"/>
    </source>
</evidence>
<dbReference type="GO" id="GO:0005829">
    <property type="term" value="C:cytosol"/>
    <property type="evidence" value="ECO:0007669"/>
    <property type="project" value="TreeGrafter"/>
</dbReference>
<keyword evidence="2 6" id="KW-0889">Transcription antitermination</keyword>
<dbReference type="FunFam" id="1.10.940.10:FF:000001">
    <property type="entry name" value="Transcription antitermination factor NusB"/>
    <property type="match status" value="1"/>
</dbReference>
<dbReference type="Pfam" id="PF01029">
    <property type="entry name" value="NusB"/>
    <property type="match status" value="1"/>
</dbReference>
<evidence type="ECO:0000256" key="3">
    <source>
        <dbReference type="ARBA" id="ARBA00022884"/>
    </source>
</evidence>
<evidence type="ECO:0000259" key="7">
    <source>
        <dbReference type="Pfam" id="PF01029"/>
    </source>
</evidence>
<dbReference type="GO" id="GO:0003723">
    <property type="term" value="F:RNA binding"/>
    <property type="evidence" value="ECO:0007669"/>
    <property type="project" value="UniProtKB-UniRule"/>
</dbReference>
<gene>
    <name evidence="6" type="primary">nusB</name>
    <name evidence="8" type="ORF">DIZ79_10875</name>
</gene>
<sequence length="143" mass="16350">MSRKRSQARQHAVQAIYQWQMAGQDVGAIVEQFLAEQDVKSFEVPYFQDLLHGVPRHLTELDELLKPALDRAIESVDPVERAVLRLGVYELNYHPEVPYRVVINESVELAKVFGAEQGHRFVNGVLDKVAKEIRKVEMKAKKA</sequence>
<evidence type="ECO:0000256" key="5">
    <source>
        <dbReference type="ARBA" id="ARBA00023163"/>
    </source>
</evidence>
<dbReference type="CDD" id="cd00619">
    <property type="entry name" value="Terminator_NusB"/>
    <property type="match status" value="1"/>
</dbReference>
<evidence type="ECO:0000256" key="2">
    <source>
        <dbReference type="ARBA" id="ARBA00022814"/>
    </source>
</evidence>
<evidence type="ECO:0000256" key="1">
    <source>
        <dbReference type="ARBA" id="ARBA00005952"/>
    </source>
</evidence>
<dbReference type="NCBIfam" id="TIGR01951">
    <property type="entry name" value="nusB"/>
    <property type="match status" value="1"/>
</dbReference>
<proteinExistence type="inferred from homology"/>
<name>A0A370DXL1_9GAMM</name>
<comment type="similarity">
    <text evidence="1 6">Belongs to the NusB family.</text>
</comment>
<dbReference type="EMBL" id="QFXD01000196">
    <property type="protein sequence ID" value="RDH89802.1"/>
    <property type="molecule type" value="Genomic_DNA"/>
</dbReference>
<evidence type="ECO:0000256" key="4">
    <source>
        <dbReference type="ARBA" id="ARBA00023015"/>
    </source>
</evidence>
<dbReference type="GO" id="GO:0031564">
    <property type="term" value="P:transcription antitermination"/>
    <property type="evidence" value="ECO:0007669"/>
    <property type="project" value="UniProtKB-KW"/>
</dbReference>
<dbReference type="SUPFAM" id="SSF48013">
    <property type="entry name" value="NusB-like"/>
    <property type="match status" value="1"/>
</dbReference>
<keyword evidence="4 6" id="KW-0805">Transcription regulation</keyword>
<protein>
    <recommendedName>
        <fullName evidence="6">Transcription antitermination protein NusB</fullName>
    </recommendedName>
    <alternativeName>
        <fullName evidence="6">Antitermination factor NusB</fullName>
    </alternativeName>
</protein>